<protein>
    <submittedName>
        <fullName evidence="2">Uncharacterized protein</fullName>
    </submittedName>
</protein>
<evidence type="ECO:0000313" key="3">
    <source>
        <dbReference type="Proteomes" id="UP001491310"/>
    </source>
</evidence>
<keyword evidence="3" id="KW-1185">Reference proteome</keyword>
<reference evidence="2 3" key="1">
    <citation type="journal article" date="2024" name="Nat. Commun.">
        <title>Phylogenomics reveals the evolutionary origins of lichenization in chlorophyte algae.</title>
        <authorList>
            <person name="Puginier C."/>
            <person name="Libourel C."/>
            <person name="Otte J."/>
            <person name="Skaloud P."/>
            <person name="Haon M."/>
            <person name="Grisel S."/>
            <person name="Petersen M."/>
            <person name="Berrin J.G."/>
            <person name="Delaux P.M."/>
            <person name="Dal Grande F."/>
            <person name="Keller J."/>
        </authorList>
    </citation>
    <scope>NUCLEOTIDE SEQUENCE [LARGE SCALE GENOMIC DNA]</scope>
    <source>
        <strain evidence="2 3">SAG 216-7</strain>
    </source>
</reference>
<dbReference type="Proteomes" id="UP001491310">
    <property type="component" value="Unassembled WGS sequence"/>
</dbReference>
<evidence type="ECO:0000256" key="1">
    <source>
        <dbReference type="SAM" id="MobiDB-lite"/>
    </source>
</evidence>
<proteinExistence type="predicted"/>
<evidence type="ECO:0000313" key="2">
    <source>
        <dbReference type="EMBL" id="KAK9908311.1"/>
    </source>
</evidence>
<dbReference type="EMBL" id="JALJOT010000008">
    <property type="protein sequence ID" value="KAK9908311.1"/>
    <property type="molecule type" value="Genomic_DNA"/>
</dbReference>
<organism evidence="2 3">
    <name type="scientific">Coccomyxa subellipsoidea</name>
    <dbReference type="NCBI Taxonomy" id="248742"/>
    <lineage>
        <taxon>Eukaryota</taxon>
        <taxon>Viridiplantae</taxon>
        <taxon>Chlorophyta</taxon>
        <taxon>core chlorophytes</taxon>
        <taxon>Trebouxiophyceae</taxon>
        <taxon>Trebouxiophyceae incertae sedis</taxon>
        <taxon>Coccomyxaceae</taxon>
        <taxon>Coccomyxa</taxon>
    </lineage>
</organism>
<accession>A0ABR2YMK3</accession>
<feature type="compositionally biased region" description="Low complexity" evidence="1">
    <location>
        <begin position="185"/>
        <end position="194"/>
    </location>
</feature>
<sequence length="234" mass="24443">MANSGLSQRLAKFKQNFSQILGPKRQGYSEVGLDQPLVSSHAQSDDEYFQKHGVLRPGSRPPAGDQYQVPGGAYGGPVQGADMAYAASASTAIPDEADELRALAGLARDAGEILFEMAAMHDESEAAQDMLEKSQQLEAQLRGMIGDFKGGDETAVAQALEAFDILGIALAEYKTAVKGEAPAQPATQAAQLQPSGAANPFQANPFGGASTAPIVTAPGQKPKADEEPPLISFD</sequence>
<gene>
    <name evidence="2" type="ORF">WJX75_005824</name>
</gene>
<dbReference type="SUPFAM" id="SSF89009">
    <property type="entry name" value="GAT-like domain"/>
    <property type="match status" value="1"/>
</dbReference>
<feature type="region of interest" description="Disordered" evidence="1">
    <location>
        <begin position="185"/>
        <end position="234"/>
    </location>
</feature>
<comment type="caution">
    <text evidence="2">The sequence shown here is derived from an EMBL/GenBank/DDBJ whole genome shotgun (WGS) entry which is preliminary data.</text>
</comment>
<name>A0ABR2YMK3_9CHLO</name>